<accession>A0A7S1NL33</accession>
<organism evidence="2">
    <name type="scientific">Eutreptiella gymnastica</name>
    <dbReference type="NCBI Taxonomy" id="73025"/>
    <lineage>
        <taxon>Eukaryota</taxon>
        <taxon>Discoba</taxon>
        <taxon>Euglenozoa</taxon>
        <taxon>Euglenida</taxon>
        <taxon>Spirocuta</taxon>
        <taxon>Euglenophyceae</taxon>
        <taxon>Eutreptiales</taxon>
        <taxon>Eutreptiaceae</taxon>
        <taxon>Eutreptiella</taxon>
    </lineage>
</organism>
<evidence type="ECO:0000256" key="1">
    <source>
        <dbReference type="SAM" id="Coils"/>
    </source>
</evidence>
<sequence length="260" mass="29853">MSCSQDLFQQIQEIENARRVEEHRLKEEQTRHASTIKERDIARHDLMMLQQEEEDLKRRLQITLSDTPSMDLQQQNLTAQLRTAEVSTKAFGEHVKHQVVSLDEKMLRLRTELEDIKAQWEKAHKLWEADPLVQQLRCLERSLQAGADCTTGAATSESADKAQPSQMECELSDLSGNRFQPANAKAEERKLYLAQECAQLQKCLEEGTEFIAENQEIVAQLQRHVADQKAHVDHQLCPQCLGQHRSQPPQVQAQTHECVE</sequence>
<feature type="coiled-coil region" evidence="1">
    <location>
        <begin position="11"/>
        <end position="66"/>
    </location>
</feature>
<proteinExistence type="predicted"/>
<evidence type="ECO:0000313" key="2">
    <source>
        <dbReference type="EMBL" id="CAD9026784.1"/>
    </source>
</evidence>
<reference evidence="2" key="1">
    <citation type="submission" date="2021-01" db="EMBL/GenBank/DDBJ databases">
        <authorList>
            <person name="Corre E."/>
            <person name="Pelletier E."/>
            <person name="Niang G."/>
            <person name="Scheremetjew M."/>
            <person name="Finn R."/>
            <person name="Kale V."/>
            <person name="Holt S."/>
            <person name="Cochrane G."/>
            <person name="Meng A."/>
            <person name="Brown T."/>
            <person name="Cohen L."/>
        </authorList>
    </citation>
    <scope>NUCLEOTIDE SEQUENCE</scope>
    <source>
        <strain evidence="2">NIES-381</strain>
    </source>
</reference>
<dbReference type="EMBL" id="HBGA01101771">
    <property type="protein sequence ID" value="CAD9026784.1"/>
    <property type="molecule type" value="Transcribed_RNA"/>
</dbReference>
<gene>
    <name evidence="2" type="ORF">EGYM00392_LOCUS37914</name>
</gene>
<name>A0A7S1NL33_9EUGL</name>
<protein>
    <submittedName>
        <fullName evidence="2">Uncharacterized protein</fullName>
    </submittedName>
</protein>
<dbReference type="AlphaFoldDB" id="A0A7S1NL33"/>
<keyword evidence="1" id="KW-0175">Coiled coil</keyword>